<dbReference type="Proteomes" id="UP001279734">
    <property type="component" value="Unassembled WGS sequence"/>
</dbReference>
<dbReference type="AlphaFoldDB" id="A0AAD3Y6N1"/>
<keyword evidence="5 6" id="KW-0472">Membrane</keyword>
<feature type="region of interest" description="Disordered" evidence="7">
    <location>
        <begin position="327"/>
        <end position="352"/>
    </location>
</feature>
<sequence length="352" mass="38135">MRKACKALKGLKPIIAMIIVQLGFVGLNLFIKLASNNGMSMRILVAYRSIFGVAITVPLALFLERGSLAQNLYSESVALTTATFVSAMFNLVPAVTFILAVSIGLERLRLGTIAGKAKMVGTLTCIGGAILLNFYKGKEIKLWSTDINLIKQGQHLHSNNRVSGALMSIGSCISYALWLIVQAKMNETYPSPYSSTALLNGMAAIQCFIFALCMDRDWKEWKLGWNIRLVSAAYVGIIGSVVVVVLTTWCVQIKGPLYVSVFTPTATILVATLDSLILDEQLTLGSVLGAMLIICGLYSVLWGKAKEMKRISESMPSDDTPAVEIITSSMDDKEDEDKGNSTVNTVKESSIA</sequence>
<feature type="transmembrane region" description="Helical" evidence="6">
    <location>
        <begin position="284"/>
        <end position="302"/>
    </location>
</feature>
<feature type="domain" description="EamA" evidence="8">
    <location>
        <begin position="163"/>
        <end position="301"/>
    </location>
</feature>
<accession>A0AAD3Y6N1</accession>
<evidence type="ECO:0000313" key="10">
    <source>
        <dbReference type="Proteomes" id="UP001279734"/>
    </source>
</evidence>
<evidence type="ECO:0000313" key="9">
    <source>
        <dbReference type="EMBL" id="GMH29189.1"/>
    </source>
</evidence>
<name>A0AAD3Y6N1_NEPGR</name>
<evidence type="ECO:0000256" key="2">
    <source>
        <dbReference type="ARBA" id="ARBA00007635"/>
    </source>
</evidence>
<protein>
    <recommendedName>
        <fullName evidence="6">WAT1-related protein</fullName>
    </recommendedName>
</protein>
<dbReference type="InterPro" id="IPR000620">
    <property type="entry name" value="EamA_dom"/>
</dbReference>
<reference evidence="9" key="1">
    <citation type="submission" date="2023-05" db="EMBL/GenBank/DDBJ databases">
        <title>Nepenthes gracilis genome sequencing.</title>
        <authorList>
            <person name="Fukushima K."/>
        </authorList>
    </citation>
    <scope>NUCLEOTIDE SEQUENCE</scope>
    <source>
        <strain evidence="9">SING2019-196</strain>
    </source>
</reference>
<dbReference type="InterPro" id="IPR030184">
    <property type="entry name" value="WAT1-related"/>
</dbReference>
<organism evidence="9 10">
    <name type="scientific">Nepenthes gracilis</name>
    <name type="common">Slender pitcher plant</name>
    <dbReference type="NCBI Taxonomy" id="150966"/>
    <lineage>
        <taxon>Eukaryota</taxon>
        <taxon>Viridiplantae</taxon>
        <taxon>Streptophyta</taxon>
        <taxon>Embryophyta</taxon>
        <taxon>Tracheophyta</taxon>
        <taxon>Spermatophyta</taxon>
        <taxon>Magnoliopsida</taxon>
        <taxon>eudicotyledons</taxon>
        <taxon>Gunneridae</taxon>
        <taxon>Pentapetalae</taxon>
        <taxon>Caryophyllales</taxon>
        <taxon>Nepenthaceae</taxon>
        <taxon>Nepenthes</taxon>
    </lineage>
</organism>
<evidence type="ECO:0000256" key="4">
    <source>
        <dbReference type="ARBA" id="ARBA00022989"/>
    </source>
</evidence>
<evidence type="ECO:0000256" key="7">
    <source>
        <dbReference type="SAM" id="MobiDB-lite"/>
    </source>
</evidence>
<dbReference type="GO" id="GO:0022857">
    <property type="term" value="F:transmembrane transporter activity"/>
    <property type="evidence" value="ECO:0007669"/>
    <property type="project" value="InterPro"/>
</dbReference>
<comment type="subcellular location">
    <subcellularLocation>
        <location evidence="1 6">Membrane</location>
        <topology evidence="1 6">Multi-pass membrane protein</topology>
    </subcellularLocation>
</comment>
<feature type="transmembrane region" description="Helical" evidence="6">
    <location>
        <begin position="14"/>
        <end position="31"/>
    </location>
</feature>
<evidence type="ECO:0000256" key="6">
    <source>
        <dbReference type="RuleBase" id="RU363077"/>
    </source>
</evidence>
<feature type="transmembrane region" description="Helical" evidence="6">
    <location>
        <begin position="232"/>
        <end position="251"/>
    </location>
</feature>
<comment type="caution">
    <text evidence="9">The sequence shown here is derived from an EMBL/GenBank/DDBJ whole genome shotgun (WGS) entry which is preliminary data.</text>
</comment>
<feature type="transmembrane region" description="Helical" evidence="6">
    <location>
        <begin position="162"/>
        <end position="181"/>
    </location>
</feature>
<dbReference type="InterPro" id="IPR037185">
    <property type="entry name" value="EmrE-like"/>
</dbReference>
<feature type="transmembrane region" description="Helical" evidence="6">
    <location>
        <begin position="43"/>
        <end position="63"/>
    </location>
</feature>
<keyword evidence="4 6" id="KW-1133">Transmembrane helix</keyword>
<feature type="transmembrane region" description="Helical" evidence="6">
    <location>
        <begin position="193"/>
        <end position="212"/>
    </location>
</feature>
<proteinExistence type="inferred from homology"/>
<keyword evidence="10" id="KW-1185">Reference proteome</keyword>
<evidence type="ECO:0000256" key="1">
    <source>
        <dbReference type="ARBA" id="ARBA00004141"/>
    </source>
</evidence>
<gene>
    <name evidence="9" type="ORF">Nepgr_031032</name>
</gene>
<feature type="transmembrane region" description="Helical" evidence="6">
    <location>
        <begin position="258"/>
        <end position="278"/>
    </location>
</feature>
<evidence type="ECO:0000256" key="5">
    <source>
        <dbReference type="ARBA" id="ARBA00023136"/>
    </source>
</evidence>
<dbReference type="SUPFAM" id="SSF103481">
    <property type="entry name" value="Multidrug resistance efflux transporter EmrE"/>
    <property type="match status" value="1"/>
</dbReference>
<feature type="transmembrane region" description="Helical" evidence="6">
    <location>
        <begin position="83"/>
        <end position="105"/>
    </location>
</feature>
<feature type="compositionally biased region" description="Polar residues" evidence="7">
    <location>
        <begin position="340"/>
        <end position="352"/>
    </location>
</feature>
<evidence type="ECO:0000259" key="8">
    <source>
        <dbReference type="Pfam" id="PF00892"/>
    </source>
</evidence>
<evidence type="ECO:0000256" key="3">
    <source>
        <dbReference type="ARBA" id="ARBA00022692"/>
    </source>
</evidence>
<dbReference type="GO" id="GO:0016020">
    <property type="term" value="C:membrane"/>
    <property type="evidence" value="ECO:0007669"/>
    <property type="project" value="UniProtKB-SubCell"/>
</dbReference>
<comment type="similarity">
    <text evidence="2 6">Belongs to the drug/metabolite transporter (DMT) superfamily. Plant drug/metabolite exporter (P-DME) (TC 2.A.7.4) family.</text>
</comment>
<feature type="transmembrane region" description="Helical" evidence="6">
    <location>
        <begin position="117"/>
        <end position="135"/>
    </location>
</feature>
<keyword evidence="3 6" id="KW-0812">Transmembrane</keyword>
<dbReference type="EMBL" id="BSYO01000036">
    <property type="protein sequence ID" value="GMH29189.1"/>
    <property type="molecule type" value="Genomic_DNA"/>
</dbReference>
<dbReference type="PANTHER" id="PTHR31218">
    <property type="entry name" value="WAT1-RELATED PROTEIN"/>
    <property type="match status" value="1"/>
</dbReference>
<dbReference type="Pfam" id="PF00892">
    <property type="entry name" value="EamA"/>
    <property type="match status" value="1"/>
</dbReference>